<gene>
    <name evidence="6" type="primary">xseB</name>
    <name evidence="7" type="ORF">ACFFFR_06040</name>
</gene>
<dbReference type="HAMAP" id="MF_00337">
    <property type="entry name" value="Exonuc_7_S"/>
    <property type="match status" value="1"/>
</dbReference>
<evidence type="ECO:0000313" key="8">
    <source>
        <dbReference type="Proteomes" id="UP001589862"/>
    </source>
</evidence>
<dbReference type="PANTHER" id="PTHR34137:SF1">
    <property type="entry name" value="EXODEOXYRIBONUCLEASE 7 SMALL SUBUNIT"/>
    <property type="match status" value="1"/>
</dbReference>
<proteinExistence type="inferred from homology"/>
<comment type="similarity">
    <text evidence="1 6">Belongs to the XseB family.</text>
</comment>
<evidence type="ECO:0000256" key="1">
    <source>
        <dbReference type="ARBA" id="ARBA00009998"/>
    </source>
</evidence>
<dbReference type="Gene3D" id="1.10.287.1040">
    <property type="entry name" value="Exonuclease VII, small subunit"/>
    <property type="match status" value="1"/>
</dbReference>
<organism evidence="7 8">
    <name type="scientific">Micrococcoides hystricis</name>
    <dbReference type="NCBI Taxonomy" id="1572761"/>
    <lineage>
        <taxon>Bacteria</taxon>
        <taxon>Bacillati</taxon>
        <taxon>Actinomycetota</taxon>
        <taxon>Actinomycetes</taxon>
        <taxon>Micrococcales</taxon>
        <taxon>Micrococcaceae</taxon>
        <taxon>Micrococcoides</taxon>
    </lineage>
</organism>
<dbReference type="InterPro" id="IPR003761">
    <property type="entry name" value="Exonuc_VII_S"/>
</dbReference>
<dbReference type="Proteomes" id="UP001589862">
    <property type="component" value="Unassembled WGS sequence"/>
</dbReference>
<evidence type="ECO:0000256" key="6">
    <source>
        <dbReference type="HAMAP-Rule" id="MF_00337"/>
    </source>
</evidence>
<dbReference type="EC" id="3.1.11.6" evidence="6"/>
<comment type="subunit">
    <text evidence="6">Heterooligomer composed of large and small subunits.</text>
</comment>
<comment type="catalytic activity">
    <reaction evidence="6">
        <text>Exonucleolytic cleavage in either 5'- to 3'- or 3'- to 5'-direction to yield nucleoside 5'-phosphates.</text>
        <dbReference type="EC" id="3.1.11.6"/>
    </reaction>
</comment>
<sequence>MTDQPNQPDQTAFATADTSDIGQLSYEAAIQELVNIVNRLEAGQTSLEESLALWERGEALANRCESWLNGAQQRLDQVRAQVQGDSGADATGQN</sequence>
<dbReference type="PANTHER" id="PTHR34137">
    <property type="entry name" value="EXODEOXYRIBONUCLEASE 7 SMALL SUBUNIT"/>
    <property type="match status" value="1"/>
</dbReference>
<keyword evidence="5 6" id="KW-0269">Exonuclease</keyword>
<evidence type="ECO:0000256" key="4">
    <source>
        <dbReference type="ARBA" id="ARBA00022801"/>
    </source>
</evidence>
<evidence type="ECO:0000256" key="5">
    <source>
        <dbReference type="ARBA" id="ARBA00022839"/>
    </source>
</evidence>
<keyword evidence="4 6" id="KW-0378">Hydrolase</keyword>
<comment type="subcellular location">
    <subcellularLocation>
        <location evidence="6">Cytoplasm</location>
    </subcellularLocation>
</comment>
<dbReference type="EMBL" id="JBHLUB010000027">
    <property type="protein sequence ID" value="MFC0581942.1"/>
    <property type="molecule type" value="Genomic_DNA"/>
</dbReference>
<accession>A0ABV6PC45</accession>
<dbReference type="Pfam" id="PF02609">
    <property type="entry name" value="Exonuc_VII_S"/>
    <property type="match status" value="1"/>
</dbReference>
<evidence type="ECO:0000256" key="2">
    <source>
        <dbReference type="ARBA" id="ARBA00022490"/>
    </source>
</evidence>
<keyword evidence="2 6" id="KW-0963">Cytoplasm</keyword>
<dbReference type="GO" id="GO:0008855">
    <property type="term" value="F:exodeoxyribonuclease VII activity"/>
    <property type="evidence" value="ECO:0007669"/>
    <property type="project" value="UniProtKB-EC"/>
</dbReference>
<comment type="caution">
    <text evidence="7">The sequence shown here is derived from an EMBL/GenBank/DDBJ whole genome shotgun (WGS) entry which is preliminary data.</text>
</comment>
<name>A0ABV6PC45_9MICC</name>
<comment type="function">
    <text evidence="6">Bidirectionally degrades single-stranded DNA into large acid-insoluble oligonucleotides, which are then degraded further into small acid-soluble oligonucleotides.</text>
</comment>
<dbReference type="NCBIfam" id="TIGR01280">
    <property type="entry name" value="xseB"/>
    <property type="match status" value="1"/>
</dbReference>
<dbReference type="InterPro" id="IPR037004">
    <property type="entry name" value="Exonuc_VII_ssu_sf"/>
</dbReference>
<reference evidence="7 8" key="1">
    <citation type="submission" date="2024-09" db="EMBL/GenBank/DDBJ databases">
        <authorList>
            <person name="Sun Q."/>
            <person name="Mori K."/>
        </authorList>
    </citation>
    <scope>NUCLEOTIDE SEQUENCE [LARGE SCALE GENOMIC DNA]</scope>
    <source>
        <strain evidence="7 8">NCAIM B.02604</strain>
    </source>
</reference>
<dbReference type="NCBIfam" id="NF002139">
    <property type="entry name" value="PRK00977.1-3"/>
    <property type="match status" value="1"/>
</dbReference>
<keyword evidence="3 6" id="KW-0540">Nuclease</keyword>
<evidence type="ECO:0000313" key="7">
    <source>
        <dbReference type="EMBL" id="MFC0581942.1"/>
    </source>
</evidence>
<dbReference type="RefSeq" id="WP_377458723.1">
    <property type="nucleotide sequence ID" value="NZ_JBHLUB010000027.1"/>
</dbReference>
<protein>
    <recommendedName>
        <fullName evidence="6">Exodeoxyribonuclease 7 small subunit</fullName>
        <ecNumber evidence="6">3.1.11.6</ecNumber>
    </recommendedName>
    <alternativeName>
        <fullName evidence="6">Exodeoxyribonuclease VII small subunit</fullName>
        <shortName evidence="6">Exonuclease VII small subunit</shortName>
    </alternativeName>
</protein>
<keyword evidence="8" id="KW-1185">Reference proteome</keyword>
<dbReference type="SUPFAM" id="SSF116842">
    <property type="entry name" value="XseB-like"/>
    <property type="match status" value="1"/>
</dbReference>
<evidence type="ECO:0000256" key="3">
    <source>
        <dbReference type="ARBA" id="ARBA00022722"/>
    </source>
</evidence>